<proteinExistence type="inferred from homology"/>
<evidence type="ECO:0000256" key="3">
    <source>
        <dbReference type="ARBA" id="ARBA00012217"/>
    </source>
</evidence>
<accession>A0A2G6KB63</accession>
<keyword evidence="7" id="KW-0067">ATP-binding</keyword>
<dbReference type="AlphaFoldDB" id="A0A2G6KB63"/>
<name>A0A2G6KB63_9ACTN</name>
<comment type="catalytic activity">
    <reaction evidence="8">
        <text>5-amino-1-(5-phospho-D-ribosyl)imidazole-4-carboxylate + L-aspartate + ATP = (2S)-2-[5-amino-1-(5-phospho-beta-D-ribosyl)imidazole-4-carboxamido]succinate + ADP + phosphate + 2 H(+)</text>
        <dbReference type="Rhea" id="RHEA:22628"/>
        <dbReference type="ChEBI" id="CHEBI:15378"/>
        <dbReference type="ChEBI" id="CHEBI:29991"/>
        <dbReference type="ChEBI" id="CHEBI:30616"/>
        <dbReference type="ChEBI" id="CHEBI:43474"/>
        <dbReference type="ChEBI" id="CHEBI:58443"/>
        <dbReference type="ChEBI" id="CHEBI:77657"/>
        <dbReference type="ChEBI" id="CHEBI:456216"/>
        <dbReference type="EC" id="6.3.2.6"/>
    </reaction>
</comment>
<dbReference type="EMBL" id="PDSL01000052">
    <property type="protein sequence ID" value="PIE32212.1"/>
    <property type="molecule type" value="Genomic_DNA"/>
</dbReference>
<evidence type="ECO:0000256" key="2">
    <source>
        <dbReference type="ARBA" id="ARBA00010190"/>
    </source>
</evidence>
<dbReference type="GO" id="GO:0005524">
    <property type="term" value="F:ATP binding"/>
    <property type="evidence" value="ECO:0007669"/>
    <property type="project" value="UniProtKB-KW"/>
</dbReference>
<gene>
    <name evidence="10" type="ORF">CSA55_03835</name>
</gene>
<dbReference type="GO" id="GO:0004639">
    <property type="term" value="F:phosphoribosylaminoimidazolesuccinocarboxamide synthase activity"/>
    <property type="evidence" value="ECO:0007669"/>
    <property type="project" value="UniProtKB-EC"/>
</dbReference>
<evidence type="ECO:0000313" key="10">
    <source>
        <dbReference type="EMBL" id="PIE32212.1"/>
    </source>
</evidence>
<feature type="domain" description="SAICAR synthetase/ADE2 N-terminal" evidence="9">
    <location>
        <begin position="34"/>
        <end position="147"/>
    </location>
</feature>
<dbReference type="Gene3D" id="3.30.470.20">
    <property type="entry name" value="ATP-grasp fold, B domain"/>
    <property type="match status" value="1"/>
</dbReference>
<keyword evidence="5" id="KW-0547">Nucleotide-binding</keyword>
<evidence type="ECO:0000256" key="8">
    <source>
        <dbReference type="ARBA" id="ARBA00048475"/>
    </source>
</evidence>
<dbReference type="GO" id="GO:0005737">
    <property type="term" value="C:cytoplasm"/>
    <property type="evidence" value="ECO:0007669"/>
    <property type="project" value="TreeGrafter"/>
</dbReference>
<dbReference type="InterPro" id="IPR028923">
    <property type="entry name" value="SAICAR_synt/ADE2_N"/>
</dbReference>
<comment type="caution">
    <text evidence="10">The sequence shown here is derived from an EMBL/GenBank/DDBJ whole genome shotgun (WGS) entry which is preliminary data.</text>
</comment>
<organism evidence="10 11">
    <name type="scientific">Ilumatobacter coccineus</name>
    <dbReference type="NCBI Taxonomy" id="467094"/>
    <lineage>
        <taxon>Bacteria</taxon>
        <taxon>Bacillati</taxon>
        <taxon>Actinomycetota</taxon>
        <taxon>Acidimicrobiia</taxon>
        <taxon>Acidimicrobiales</taxon>
        <taxon>Ilumatobacteraceae</taxon>
        <taxon>Ilumatobacter</taxon>
    </lineage>
</organism>
<reference evidence="10 11" key="1">
    <citation type="submission" date="2017-10" db="EMBL/GenBank/DDBJ databases">
        <title>Novel microbial diversity and functional potential in the marine mammal oral microbiome.</title>
        <authorList>
            <person name="Dudek N.K."/>
            <person name="Sun C.L."/>
            <person name="Burstein D."/>
            <person name="Kantor R.S."/>
            <person name="Aliaga Goltsman D.S."/>
            <person name="Bik E.M."/>
            <person name="Thomas B.C."/>
            <person name="Banfield J.F."/>
            <person name="Relman D.A."/>
        </authorList>
    </citation>
    <scope>NUCLEOTIDE SEQUENCE [LARGE SCALE GENOMIC DNA]</scope>
    <source>
        <strain evidence="10">DOLJORAL78_61_10</strain>
    </source>
</reference>
<sequence length="297" mass="31964">MTVRSSAFGPFIDLDLPLPGRQDRGTTLAWPLDHDRDLIVTTDRVVIAGHQVGAIAFKGQVHNEMSAWWSGQVGDIIAHHAISVPDPHALIARTTRALPLAVTVTGYLTGDGPGSLWERYRSGTRSFGDLNLADGLNQNATLPAPVVVEHPGPASSSETIDPYRSPIIEAARALYRRGTAIGQASGLVLASATYRFGIDASEDLVLTSEIHTPDTATWWIAHSLDTRRNCGELPDDLCPPVDLSAVSNDPVLVNEISATMTTRLIMGLEHLTGDRFEPGTYPVEPRLIAALSERGVI</sequence>
<dbReference type="SUPFAM" id="SSF56104">
    <property type="entry name" value="SAICAR synthase-like"/>
    <property type="match status" value="1"/>
</dbReference>
<evidence type="ECO:0000313" key="11">
    <source>
        <dbReference type="Proteomes" id="UP000230914"/>
    </source>
</evidence>
<dbReference type="UniPathway" id="UPA00074">
    <property type="reaction ID" value="UER00131"/>
</dbReference>
<dbReference type="PANTHER" id="PTHR43700:SF1">
    <property type="entry name" value="PHOSPHORIBOSYLAMINOIMIDAZOLE-SUCCINOCARBOXAMIDE SYNTHASE"/>
    <property type="match status" value="1"/>
</dbReference>
<protein>
    <recommendedName>
        <fullName evidence="3">phosphoribosylaminoimidazolesuccinocarboxamide synthase</fullName>
        <ecNumber evidence="3">6.3.2.6</ecNumber>
    </recommendedName>
</protein>
<evidence type="ECO:0000256" key="4">
    <source>
        <dbReference type="ARBA" id="ARBA00022598"/>
    </source>
</evidence>
<dbReference type="Gene3D" id="3.30.200.20">
    <property type="entry name" value="Phosphorylase Kinase, domain 1"/>
    <property type="match status" value="1"/>
</dbReference>
<keyword evidence="4" id="KW-0436">Ligase</keyword>
<keyword evidence="6" id="KW-0658">Purine biosynthesis</keyword>
<evidence type="ECO:0000256" key="1">
    <source>
        <dbReference type="ARBA" id="ARBA00004672"/>
    </source>
</evidence>
<evidence type="ECO:0000256" key="5">
    <source>
        <dbReference type="ARBA" id="ARBA00022741"/>
    </source>
</evidence>
<dbReference type="PANTHER" id="PTHR43700">
    <property type="entry name" value="PHOSPHORIBOSYLAMINOIMIDAZOLE-SUCCINOCARBOXAMIDE SYNTHASE"/>
    <property type="match status" value="1"/>
</dbReference>
<evidence type="ECO:0000256" key="7">
    <source>
        <dbReference type="ARBA" id="ARBA00022840"/>
    </source>
</evidence>
<evidence type="ECO:0000259" key="9">
    <source>
        <dbReference type="Pfam" id="PF01259"/>
    </source>
</evidence>
<comment type="similarity">
    <text evidence="2">Belongs to the SAICAR synthetase family.</text>
</comment>
<feature type="domain" description="SAICAR synthetase/ADE2 N-terminal" evidence="9">
    <location>
        <begin position="167"/>
        <end position="224"/>
    </location>
</feature>
<dbReference type="GO" id="GO:0006189">
    <property type="term" value="P:'de novo' IMP biosynthetic process"/>
    <property type="evidence" value="ECO:0007669"/>
    <property type="project" value="UniProtKB-UniPathway"/>
</dbReference>
<dbReference type="Pfam" id="PF01259">
    <property type="entry name" value="SAICAR_synt"/>
    <property type="match status" value="2"/>
</dbReference>
<dbReference type="EC" id="6.3.2.6" evidence="3"/>
<evidence type="ECO:0000256" key="6">
    <source>
        <dbReference type="ARBA" id="ARBA00022755"/>
    </source>
</evidence>
<comment type="pathway">
    <text evidence="1">Purine metabolism; IMP biosynthesis via de novo pathway; 5-amino-1-(5-phospho-D-ribosyl)imidazole-4-carboxamide from 5-amino-1-(5-phospho-D-ribosyl)imidazole-4-carboxylate: step 1/2.</text>
</comment>
<dbReference type="Proteomes" id="UP000230914">
    <property type="component" value="Unassembled WGS sequence"/>
</dbReference>